<evidence type="ECO:0000256" key="4">
    <source>
        <dbReference type="ARBA" id="ARBA00023136"/>
    </source>
</evidence>
<feature type="transmembrane region" description="Helical" evidence="6">
    <location>
        <begin position="438"/>
        <end position="460"/>
    </location>
</feature>
<dbReference type="Gene3D" id="1.20.1250.20">
    <property type="entry name" value="MFS general substrate transporter like domains"/>
    <property type="match status" value="1"/>
</dbReference>
<keyword evidence="5" id="KW-0325">Glycoprotein</keyword>
<feature type="transmembrane region" description="Helical" evidence="6">
    <location>
        <begin position="49"/>
        <end position="73"/>
    </location>
</feature>
<feature type="transmembrane region" description="Helical" evidence="6">
    <location>
        <begin position="280"/>
        <end position="303"/>
    </location>
</feature>
<keyword evidence="3 6" id="KW-1133">Transmembrane helix</keyword>
<protein>
    <recommendedName>
        <fullName evidence="7">Major facilitator superfamily (MFS) profile domain-containing protein</fullName>
    </recommendedName>
</protein>
<evidence type="ECO:0000256" key="6">
    <source>
        <dbReference type="SAM" id="Phobius"/>
    </source>
</evidence>
<dbReference type="SUPFAM" id="SSF103473">
    <property type="entry name" value="MFS general substrate transporter"/>
    <property type="match status" value="1"/>
</dbReference>
<dbReference type="PROSITE" id="PS50850">
    <property type="entry name" value="MFS"/>
    <property type="match status" value="1"/>
</dbReference>
<organism evidence="8 9">
    <name type="scientific">Leptosia nina</name>
    <dbReference type="NCBI Taxonomy" id="320188"/>
    <lineage>
        <taxon>Eukaryota</taxon>
        <taxon>Metazoa</taxon>
        <taxon>Ecdysozoa</taxon>
        <taxon>Arthropoda</taxon>
        <taxon>Hexapoda</taxon>
        <taxon>Insecta</taxon>
        <taxon>Pterygota</taxon>
        <taxon>Neoptera</taxon>
        <taxon>Endopterygota</taxon>
        <taxon>Lepidoptera</taxon>
        <taxon>Glossata</taxon>
        <taxon>Ditrysia</taxon>
        <taxon>Papilionoidea</taxon>
        <taxon>Pieridae</taxon>
        <taxon>Pierinae</taxon>
        <taxon>Leptosia</taxon>
    </lineage>
</organism>
<evidence type="ECO:0000256" key="5">
    <source>
        <dbReference type="ARBA" id="ARBA00023180"/>
    </source>
</evidence>
<dbReference type="Pfam" id="PF00083">
    <property type="entry name" value="Sugar_tr"/>
    <property type="match status" value="1"/>
</dbReference>
<name>A0AAV1J1L0_9NEOP</name>
<dbReference type="GO" id="GO:0016020">
    <property type="term" value="C:membrane"/>
    <property type="evidence" value="ECO:0007669"/>
    <property type="project" value="UniProtKB-SubCell"/>
</dbReference>
<comment type="caution">
    <text evidence="8">The sequence shown here is derived from an EMBL/GenBank/DDBJ whole genome shotgun (WGS) entry which is preliminary data.</text>
</comment>
<dbReference type="InterPro" id="IPR005829">
    <property type="entry name" value="Sugar_transporter_CS"/>
</dbReference>
<feature type="transmembrane region" description="Helical" evidence="6">
    <location>
        <begin position="7"/>
        <end position="29"/>
    </location>
</feature>
<dbReference type="InterPro" id="IPR005828">
    <property type="entry name" value="MFS_sugar_transport-like"/>
</dbReference>
<feature type="transmembrane region" description="Helical" evidence="6">
    <location>
        <begin position="80"/>
        <end position="96"/>
    </location>
</feature>
<feature type="transmembrane region" description="Helical" evidence="6">
    <location>
        <begin position="346"/>
        <end position="366"/>
    </location>
</feature>
<dbReference type="PRINTS" id="PR00171">
    <property type="entry name" value="SUGRTRNSPORT"/>
</dbReference>
<feature type="transmembrane region" description="Helical" evidence="6">
    <location>
        <begin position="102"/>
        <end position="127"/>
    </location>
</feature>
<dbReference type="PANTHER" id="PTHR48021">
    <property type="match status" value="1"/>
</dbReference>
<dbReference type="InterPro" id="IPR020846">
    <property type="entry name" value="MFS_dom"/>
</dbReference>
<reference evidence="8 9" key="1">
    <citation type="submission" date="2023-11" db="EMBL/GenBank/DDBJ databases">
        <authorList>
            <person name="Okamura Y."/>
        </authorList>
    </citation>
    <scope>NUCLEOTIDE SEQUENCE [LARGE SCALE GENOMIC DNA]</scope>
</reference>
<feature type="transmembrane region" description="Helical" evidence="6">
    <location>
        <begin position="139"/>
        <end position="159"/>
    </location>
</feature>
<gene>
    <name evidence="8" type="ORF">LNINA_LOCUS3213</name>
</gene>
<dbReference type="InterPro" id="IPR050549">
    <property type="entry name" value="MFS_Trehalose_Transporter"/>
</dbReference>
<comment type="subcellular location">
    <subcellularLocation>
        <location evidence="1">Membrane</location>
        <topology evidence="1">Multi-pass membrane protein</topology>
    </subcellularLocation>
</comment>
<feature type="transmembrane region" description="Helical" evidence="6">
    <location>
        <begin position="315"/>
        <end position="337"/>
    </location>
</feature>
<dbReference type="GO" id="GO:0022857">
    <property type="term" value="F:transmembrane transporter activity"/>
    <property type="evidence" value="ECO:0007669"/>
    <property type="project" value="InterPro"/>
</dbReference>
<dbReference type="AlphaFoldDB" id="A0AAV1J1L0"/>
<proteinExistence type="predicted"/>
<keyword evidence="2 6" id="KW-0812">Transmembrane</keyword>
<evidence type="ECO:0000256" key="3">
    <source>
        <dbReference type="ARBA" id="ARBA00022989"/>
    </source>
</evidence>
<dbReference type="InterPro" id="IPR036259">
    <property type="entry name" value="MFS_trans_sf"/>
</dbReference>
<feature type="transmembrane region" description="Helical" evidence="6">
    <location>
        <begin position="409"/>
        <end position="432"/>
    </location>
</feature>
<feature type="transmembrane region" description="Helical" evidence="6">
    <location>
        <begin position="372"/>
        <end position="397"/>
    </location>
</feature>
<dbReference type="PROSITE" id="PS00217">
    <property type="entry name" value="SUGAR_TRANSPORT_2"/>
    <property type="match status" value="1"/>
</dbReference>
<sequence length="481" mass="52816">MGKFRQYQVTLACSLGNFATGILFVWPSYTLQLYTSTNTTLLSEPLSDLQSSLLGSLPSLGAMVSTMFAGVMLNTLGRQKAGLCCAIPFLLSWLLIDLSSSAILLLLGRFLGGIACGICFVQGPVFISEIADQSIRGMLATAPTAFYCVGVLVSFIMGWTLTFKYIIWTNIFFCVLYAALMISVKESPVFLLMKNNEEDARQSIAYYKGFSVDSKPVLEELSRLKQQMTPSVELKSISTDGKLDEAEKEKLNPDYDDVINDMEKMPAYKMLMFSPTSRRAFTIVAITISLQVLMGMVPVQVYAKVIFLQAAPSLSSHMCSVLFALVLMFGCMSCAVFSDKFGRKPLIIGSSIGVTLCLLGMGILMQTNIAPAWITAVLILVFCFSFMFGAGSVPYVLLAELFVSEVQSLASMLLLELVWLLNFCLVGVFPFMLKLFGIYGSFYIFAVFGTLNILAGIFLVPETKGLSKEQIQECLQGRSKT</sequence>
<dbReference type="InterPro" id="IPR003663">
    <property type="entry name" value="Sugar/inositol_transpt"/>
</dbReference>
<evidence type="ECO:0000256" key="1">
    <source>
        <dbReference type="ARBA" id="ARBA00004141"/>
    </source>
</evidence>
<evidence type="ECO:0000313" key="9">
    <source>
        <dbReference type="Proteomes" id="UP001497472"/>
    </source>
</evidence>
<feature type="transmembrane region" description="Helical" evidence="6">
    <location>
        <begin position="165"/>
        <end position="184"/>
    </location>
</feature>
<dbReference type="PANTHER" id="PTHR48021:SF1">
    <property type="entry name" value="GH07001P-RELATED"/>
    <property type="match status" value="1"/>
</dbReference>
<evidence type="ECO:0000313" key="8">
    <source>
        <dbReference type="EMBL" id="CAK1543397.1"/>
    </source>
</evidence>
<evidence type="ECO:0000259" key="7">
    <source>
        <dbReference type="PROSITE" id="PS50850"/>
    </source>
</evidence>
<feature type="domain" description="Major facilitator superfamily (MFS) profile" evidence="7">
    <location>
        <begin position="1"/>
        <end position="464"/>
    </location>
</feature>
<dbReference type="EMBL" id="CAVLEF010000004">
    <property type="protein sequence ID" value="CAK1543397.1"/>
    <property type="molecule type" value="Genomic_DNA"/>
</dbReference>
<evidence type="ECO:0000256" key="2">
    <source>
        <dbReference type="ARBA" id="ARBA00022692"/>
    </source>
</evidence>
<accession>A0AAV1J1L0</accession>
<keyword evidence="4 6" id="KW-0472">Membrane</keyword>
<dbReference type="Proteomes" id="UP001497472">
    <property type="component" value="Unassembled WGS sequence"/>
</dbReference>
<keyword evidence="9" id="KW-1185">Reference proteome</keyword>